<dbReference type="Proteomes" id="UP001211513">
    <property type="component" value="Chromosome"/>
</dbReference>
<evidence type="ECO:0000256" key="1">
    <source>
        <dbReference type="SAM" id="MobiDB-lite"/>
    </source>
</evidence>
<gene>
    <name evidence="2" type="ORF">OK117_02250</name>
</gene>
<dbReference type="RefSeq" id="WP_155561245.1">
    <property type="nucleotide sequence ID" value="NZ_CP109886.1"/>
</dbReference>
<accession>A0AAJ5R3V1</accession>
<evidence type="ECO:0000313" key="3">
    <source>
        <dbReference type="Proteomes" id="UP001211513"/>
    </source>
</evidence>
<dbReference type="AlphaFoldDB" id="A0AAJ5R3V1"/>
<evidence type="ECO:0000313" key="2">
    <source>
        <dbReference type="EMBL" id="WCF28729.1"/>
    </source>
</evidence>
<reference evidence="2" key="1">
    <citation type="journal article" date="2022" name="Phytopathology">
        <title>Complete circularized genome resources of seven strains of Xylella fastidiosa subsp. fastidiosa using hybrid assembly reveals unknown plasmids.</title>
        <authorList>
            <person name="Velasco-Amo M.D.P."/>
            <person name="Arias-Giraldo L.F.F."/>
            <person name="Ecija M.R."/>
            <person name="De La Fuente L."/>
            <person name="Marco-Noales E."/>
            <person name="Moralejo E."/>
            <person name="Navas-Cort J.A."/>
            <person name="Landa B.B."/>
        </authorList>
    </citation>
    <scope>NUCLEOTIDE SEQUENCE</scope>
    <source>
        <strain evidence="2">CFBP8073</strain>
    </source>
</reference>
<feature type="region of interest" description="Disordered" evidence="1">
    <location>
        <begin position="51"/>
        <end position="70"/>
    </location>
</feature>
<reference evidence="2" key="2">
    <citation type="submission" date="2022-10" db="EMBL/GenBank/DDBJ databases">
        <authorList>
            <person name="Landa B."/>
            <person name="Arias-Giraldo L.F."/>
            <person name="Roman-Ecija M."/>
            <person name="Velasco-Amo M.P."/>
            <person name="De La Fuente L."/>
            <person name="Marco-Noales E."/>
            <person name="Moralejo E."/>
        </authorList>
    </citation>
    <scope>NUCLEOTIDE SEQUENCE</scope>
    <source>
        <strain evidence="2">CFBP8073</strain>
    </source>
</reference>
<organism evidence="2 3">
    <name type="scientific">Xylella fastidiosa subsp. fastidiosa</name>
    <dbReference type="NCBI Taxonomy" id="644356"/>
    <lineage>
        <taxon>Bacteria</taxon>
        <taxon>Pseudomonadati</taxon>
        <taxon>Pseudomonadota</taxon>
        <taxon>Gammaproteobacteria</taxon>
        <taxon>Lysobacterales</taxon>
        <taxon>Lysobacteraceae</taxon>
        <taxon>Xylella</taxon>
    </lineage>
</organism>
<proteinExistence type="predicted"/>
<protein>
    <submittedName>
        <fullName evidence="2">Uncharacterized protein</fullName>
    </submittedName>
</protein>
<name>A0AAJ5R3V1_XYLFS</name>
<dbReference type="EMBL" id="CP109886">
    <property type="protein sequence ID" value="WCF28729.1"/>
    <property type="molecule type" value="Genomic_DNA"/>
</dbReference>
<sequence>MAKQATQQANYLAHFSKAKSIKINEKHLENTTPDTVMPSQKINAGLNFSRTSVSNAKEPSHTPKNSKTTPSKLHYQVTVMFE</sequence>